<reference evidence="13" key="1">
    <citation type="submission" date="2022-10" db="EMBL/GenBank/DDBJ databases">
        <title>Roseovarius pelagicus sp. nov., isolated from Arctic seawater.</title>
        <authorList>
            <person name="Hong Y.W."/>
            <person name="Hwang C.Y."/>
        </authorList>
    </citation>
    <scope>NUCLEOTIDE SEQUENCE</scope>
    <source>
        <strain evidence="13">HL-MP18</strain>
    </source>
</reference>
<dbReference type="InterPro" id="IPR008279">
    <property type="entry name" value="PEP-util_enz_mobile_dom"/>
</dbReference>
<dbReference type="Pfam" id="PF02896">
    <property type="entry name" value="PEP-utilizers_C"/>
    <property type="match status" value="1"/>
</dbReference>
<dbReference type="PANTHER" id="PTHR22931:SF9">
    <property type="entry name" value="PYRUVATE, PHOSPHATE DIKINASE 1, CHLOROPLASTIC"/>
    <property type="match status" value="1"/>
</dbReference>
<sequence>MQQADSNITLITSDAPIAGHTHGGRAKCLQRLVRLDLPVPRTVALSFDTVHRIAAGNMPDMNALIGQLGDSALLCVRPSSEDPDWGGPRAILNIGMTDAARDALAPRIGAKAAAKLYLRFVQSYAIHVARLDADTLDDVSDDPEEGLAEALAAYEDETEEQFPQDPAVQLAEVLRSMARAWEGTTARLLRQAKGAPADAGLGLVVQEMVIGLGRGECGSGVLQLVNSQTGQRQMTGRYLSQSQGRDALSTGADALYLERDPRGPSLEELAPEAFAQLKDHTALMRTKLREEMQAEFTIDNGKLYLLDGVRVARNARAAVSIAVALAEDGIIPREEALMRIEPRALNELLHRQVDPDAPRDLLASGIAASPGAATGHIVFTATAAQAAAARGEACVLVRRETSSEDIRGMHAAVAVLTERGGMTSHAAVIGRGIGLPCVVGASKLRFQMGKRKLIAPDGRVLSEGDDVTIDGTNGQVLFGKAHLLDAGIDDSFRVLMDWADDVRDLAVRANADTPADALVARNFKAQGIGLCRTEHMFFDEARMTVMREMIFANSSADRAAALDLLLPMQRADFAELFRIMQGQPVCIRLFDPPLHEFLPSDRAGHRELAEALDLPLSVVTRRVEALSEYNPMLGMRGVRLGITVPEIYDMQTRAIFEAMLDARGEGDPIVPEIMIPLVSASREVELVKTRIDAIANAVRSETGQDFTYRLGVMVETPRAALRAADIAPQVSFLSFGTNDLTQMTYGLSRDDAGRFMSEYVQQGVYPEDPFHSLDIDGVGELLRIGAERGRGARTDLVLSICGEHGGNPESIAFCRAAGFDYVSCSPFRVPVARLAAAQLAVRDKIG</sequence>
<comment type="similarity">
    <text evidence="3">Belongs to the PEP-utilizing enzyme family.</text>
</comment>
<dbReference type="Pfam" id="PF00391">
    <property type="entry name" value="PEP-utilizers"/>
    <property type="match status" value="1"/>
</dbReference>
<comment type="cofactor">
    <cofactor evidence="1">
        <name>Mg(2+)</name>
        <dbReference type="ChEBI" id="CHEBI:18420"/>
    </cofactor>
</comment>
<keyword evidence="14" id="KW-1185">Reference proteome</keyword>
<keyword evidence="6" id="KW-0808">Transferase</keyword>
<evidence type="ECO:0000256" key="6">
    <source>
        <dbReference type="ARBA" id="ARBA00022679"/>
    </source>
</evidence>
<protein>
    <recommendedName>
        <fullName evidence="5">Pyruvate, phosphate dikinase</fullName>
        <ecNumber evidence="4">2.7.9.1</ecNumber>
    </recommendedName>
    <alternativeName>
        <fullName evidence="10">Pyruvate, orthophosphate dikinase</fullName>
    </alternativeName>
</protein>
<feature type="domain" description="PEP-utilising enzyme mobile" evidence="11">
    <location>
        <begin position="393"/>
        <end position="474"/>
    </location>
</feature>
<keyword evidence="9" id="KW-0460">Magnesium</keyword>
<proteinExistence type="inferred from homology"/>
<evidence type="ECO:0000256" key="8">
    <source>
        <dbReference type="ARBA" id="ARBA00022777"/>
    </source>
</evidence>
<dbReference type="InterPro" id="IPR015813">
    <property type="entry name" value="Pyrv/PenolPyrv_kinase-like_dom"/>
</dbReference>
<evidence type="ECO:0000256" key="4">
    <source>
        <dbReference type="ARBA" id="ARBA00011994"/>
    </source>
</evidence>
<dbReference type="InterPro" id="IPR036637">
    <property type="entry name" value="Phosphohistidine_dom_sf"/>
</dbReference>
<dbReference type="InterPro" id="IPR023151">
    <property type="entry name" value="PEP_util_CS"/>
</dbReference>
<dbReference type="SUPFAM" id="SSF56059">
    <property type="entry name" value="Glutathione synthetase ATP-binding domain-like"/>
    <property type="match status" value="1"/>
</dbReference>
<dbReference type="Gene3D" id="3.50.30.10">
    <property type="entry name" value="Phosphohistidine domain"/>
    <property type="match status" value="1"/>
</dbReference>
<dbReference type="InterPro" id="IPR010121">
    <property type="entry name" value="Pyruvate_phosphate_dikinase"/>
</dbReference>
<dbReference type="PIRSF" id="PIRSF000853">
    <property type="entry name" value="PPDK"/>
    <property type="match status" value="1"/>
</dbReference>
<organism evidence="13 14">
    <name type="scientific">Roseovarius pelagicus</name>
    <dbReference type="NCBI Taxonomy" id="2980108"/>
    <lineage>
        <taxon>Bacteria</taxon>
        <taxon>Pseudomonadati</taxon>
        <taxon>Pseudomonadota</taxon>
        <taxon>Alphaproteobacteria</taxon>
        <taxon>Rhodobacterales</taxon>
        <taxon>Roseobacteraceae</taxon>
        <taxon>Roseovarius</taxon>
    </lineage>
</organism>
<evidence type="ECO:0000256" key="10">
    <source>
        <dbReference type="ARBA" id="ARBA00032883"/>
    </source>
</evidence>
<dbReference type="PANTHER" id="PTHR22931">
    <property type="entry name" value="PHOSPHOENOLPYRUVATE DIKINASE-RELATED"/>
    <property type="match status" value="1"/>
</dbReference>
<dbReference type="Gene3D" id="3.30.470.20">
    <property type="entry name" value="ATP-grasp fold, B domain"/>
    <property type="match status" value="1"/>
</dbReference>
<dbReference type="PROSITE" id="PS00742">
    <property type="entry name" value="PEP_ENZYMES_2"/>
    <property type="match status" value="1"/>
</dbReference>
<feature type="domain" description="PEP-utilising enzyme C-terminal" evidence="12">
    <location>
        <begin position="492"/>
        <end position="840"/>
    </location>
</feature>
<dbReference type="Proteomes" id="UP001064087">
    <property type="component" value="Chromosome"/>
</dbReference>
<evidence type="ECO:0000313" key="13">
    <source>
        <dbReference type="EMBL" id="UXX82330.1"/>
    </source>
</evidence>
<keyword evidence="8" id="KW-0418">Kinase</keyword>
<name>A0ABY6D886_9RHOB</name>
<dbReference type="RefSeq" id="WP_165194396.1">
    <property type="nucleotide sequence ID" value="NZ_CP106738.1"/>
</dbReference>
<dbReference type="Gene3D" id="3.30.1490.20">
    <property type="entry name" value="ATP-grasp fold, A domain"/>
    <property type="match status" value="1"/>
</dbReference>
<dbReference type="Gene3D" id="1.10.189.10">
    <property type="entry name" value="Pyruvate Phosphate Dikinase, domain 2"/>
    <property type="match status" value="1"/>
</dbReference>
<dbReference type="Gene3D" id="3.20.20.60">
    <property type="entry name" value="Phosphoenolpyruvate-binding domains"/>
    <property type="match status" value="1"/>
</dbReference>
<dbReference type="Gene3D" id="1.20.80.30">
    <property type="match status" value="1"/>
</dbReference>
<evidence type="ECO:0000259" key="11">
    <source>
        <dbReference type="Pfam" id="PF00391"/>
    </source>
</evidence>
<dbReference type="EMBL" id="CP106738">
    <property type="protein sequence ID" value="UXX82330.1"/>
    <property type="molecule type" value="Genomic_DNA"/>
</dbReference>
<evidence type="ECO:0000256" key="1">
    <source>
        <dbReference type="ARBA" id="ARBA00001946"/>
    </source>
</evidence>
<gene>
    <name evidence="13" type="ORF">N7U68_14650</name>
</gene>
<dbReference type="InterPro" id="IPR013815">
    <property type="entry name" value="ATP_grasp_subdomain_1"/>
</dbReference>
<evidence type="ECO:0000259" key="12">
    <source>
        <dbReference type="Pfam" id="PF02896"/>
    </source>
</evidence>
<dbReference type="InterPro" id="IPR040442">
    <property type="entry name" value="Pyrv_kinase-like_dom_sf"/>
</dbReference>
<dbReference type="InterPro" id="IPR000121">
    <property type="entry name" value="PEP_util_C"/>
</dbReference>
<dbReference type="SUPFAM" id="SSF52009">
    <property type="entry name" value="Phosphohistidine domain"/>
    <property type="match status" value="1"/>
</dbReference>
<evidence type="ECO:0000256" key="2">
    <source>
        <dbReference type="ARBA" id="ARBA00003144"/>
    </source>
</evidence>
<evidence type="ECO:0000256" key="7">
    <source>
        <dbReference type="ARBA" id="ARBA00022723"/>
    </source>
</evidence>
<dbReference type="SUPFAM" id="SSF51621">
    <property type="entry name" value="Phosphoenolpyruvate/pyruvate domain"/>
    <property type="match status" value="1"/>
</dbReference>
<accession>A0ABY6D886</accession>
<comment type="function">
    <text evidence="2">Catalyzes the reversible phosphorylation of pyruvate and phosphate.</text>
</comment>
<evidence type="ECO:0000256" key="9">
    <source>
        <dbReference type="ARBA" id="ARBA00022842"/>
    </source>
</evidence>
<dbReference type="EC" id="2.7.9.1" evidence="4"/>
<evidence type="ECO:0000256" key="3">
    <source>
        <dbReference type="ARBA" id="ARBA00007837"/>
    </source>
</evidence>
<keyword evidence="7" id="KW-0479">Metal-binding</keyword>
<evidence type="ECO:0000256" key="5">
    <source>
        <dbReference type="ARBA" id="ARBA00020138"/>
    </source>
</evidence>
<keyword evidence="13" id="KW-0670">Pyruvate</keyword>
<evidence type="ECO:0000313" key="14">
    <source>
        <dbReference type="Proteomes" id="UP001064087"/>
    </source>
</evidence>